<dbReference type="InterPro" id="IPR051199">
    <property type="entry name" value="LPS_LOS_Heptosyltrfase"/>
</dbReference>
<accession>A0A3A3YR76</accession>
<dbReference type="GO" id="GO:0008713">
    <property type="term" value="F:ADP-heptose-lipopolysaccharide heptosyltransferase activity"/>
    <property type="evidence" value="ECO:0007669"/>
    <property type="project" value="TreeGrafter"/>
</dbReference>
<feature type="region of interest" description="Disordered" evidence="3">
    <location>
        <begin position="184"/>
        <end position="205"/>
    </location>
</feature>
<dbReference type="CDD" id="cd03789">
    <property type="entry name" value="GT9_LPS_heptosyltransferase"/>
    <property type="match status" value="1"/>
</dbReference>
<evidence type="ECO:0000313" key="4">
    <source>
        <dbReference type="EMBL" id="RJK93886.1"/>
    </source>
</evidence>
<keyword evidence="2 4" id="KW-0808">Transferase</keyword>
<dbReference type="Proteomes" id="UP000265614">
    <property type="component" value="Unassembled WGS sequence"/>
</dbReference>
<dbReference type="Gene3D" id="3.40.50.2000">
    <property type="entry name" value="Glycogen Phosphorylase B"/>
    <property type="match status" value="2"/>
</dbReference>
<reference evidence="4 5" key="1">
    <citation type="submission" date="2018-09" db="EMBL/GenBank/DDBJ databases">
        <title>YIM 75000 draft genome.</title>
        <authorList>
            <person name="Tang S."/>
            <person name="Feng Y."/>
        </authorList>
    </citation>
    <scope>NUCLEOTIDE SEQUENCE [LARGE SCALE GENOMIC DNA]</scope>
    <source>
        <strain evidence="4 5">YIM 75000</strain>
    </source>
</reference>
<gene>
    <name evidence="4" type="ORF">D5H78_15990</name>
</gene>
<keyword evidence="1" id="KW-0328">Glycosyltransferase</keyword>
<sequence length="362" mass="37895">MRPGLEPADPVPGVRRVAVLRSGGIGDYLNAEPALTALRAAYPQAEITLLGAAHHRPLVEGRPGPCDRLEVVPAVPGVRAGDGPDAPGEEVEAWCAAQRARGYDLAVQLHGGGGNSNPLLLRLGARTTAGTAAPGAPRLDRTVPWSPYQHDVLRWLEVAAAAGAPAVRLEPRLALTEDDLRRSREALPDGEPFVAVHPGATEPRRRWRPERLAEVGDALAAEGARVVLLGSPAERPLTAQVAAAARSDRWTDLTGAVDLRGLLGLLARADLLLGNDSGPRHLAAALGTPTVAVFTSANAVDVAPLTRTWHRTAVSWGSACARCGMPYLAGDCGHGETVLDDVPGEEVLAHARDLLAQRAVPA</sequence>
<evidence type="ECO:0000256" key="2">
    <source>
        <dbReference type="ARBA" id="ARBA00022679"/>
    </source>
</evidence>
<name>A0A3A3YR76_9ACTN</name>
<dbReference type="SUPFAM" id="SSF53756">
    <property type="entry name" value="UDP-Glycosyltransferase/glycogen phosphorylase"/>
    <property type="match status" value="1"/>
</dbReference>
<proteinExistence type="predicted"/>
<dbReference type="Pfam" id="PF01075">
    <property type="entry name" value="Glyco_transf_9"/>
    <property type="match status" value="1"/>
</dbReference>
<evidence type="ECO:0000313" key="5">
    <source>
        <dbReference type="Proteomes" id="UP000265614"/>
    </source>
</evidence>
<dbReference type="GO" id="GO:0005829">
    <property type="term" value="C:cytosol"/>
    <property type="evidence" value="ECO:0007669"/>
    <property type="project" value="TreeGrafter"/>
</dbReference>
<dbReference type="InterPro" id="IPR002201">
    <property type="entry name" value="Glyco_trans_9"/>
</dbReference>
<dbReference type="OrthoDB" id="9807356at2"/>
<keyword evidence="5" id="KW-1185">Reference proteome</keyword>
<evidence type="ECO:0000256" key="1">
    <source>
        <dbReference type="ARBA" id="ARBA00022676"/>
    </source>
</evidence>
<protein>
    <submittedName>
        <fullName evidence="4">Glycosyltransferase family 9 protein</fullName>
    </submittedName>
</protein>
<dbReference type="EMBL" id="QZEZ01000008">
    <property type="protein sequence ID" value="RJK93886.1"/>
    <property type="molecule type" value="Genomic_DNA"/>
</dbReference>
<dbReference type="PANTHER" id="PTHR30160:SF1">
    <property type="entry name" value="LIPOPOLYSACCHARIDE 1,2-N-ACETYLGLUCOSAMINETRANSFERASE-RELATED"/>
    <property type="match status" value="1"/>
</dbReference>
<evidence type="ECO:0000256" key="3">
    <source>
        <dbReference type="SAM" id="MobiDB-lite"/>
    </source>
</evidence>
<dbReference type="AlphaFoldDB" id="A0A3A3YR76"/>
<comment type="caution">
    <text evidence="4">The sequence shown here is derived from an EMBL/GenBank/DDBJ whole genome shotgun (WGS) entry which is preliminary data.</text>
</comment>
<dbReference type="GO" id="GO:0009244">
    <property type="term" value="P:lipopolysaccharide core region biosynthetic process"/>
    <property type="evidence" value="ECO:0007669"/>
    <property type="project" value="TreeGrafter"/>
</dbReference>
<organism evidence="4 5">
    <name type="scientific">Vallicoccus soli</name>
    <dbReference type="NCBI Taxonomy" id="2339232"/>
    <lineage>
        <taxon>Bacteria</taxon>
        <taxon>Bacillati</taxon>
        <taxon>Actinomycetota</taxon>
        <taxon>Actinomycetes</taxon>
        <taxon>Motilibacterales</taxon>
        <taxon>Vallicoccaceae</taxon>
        <taxon>Vallicoccus</taxon>
    </lineage>
</organism>
<dbReference type="PANTHER" id="PTHR30160">
    <property type="entry name" value="TETRAACYLDISACCHARIDE 4'-KINASE-RELATED"/>
    <property type="match status" value="1"/>
</dbReference>